<evidence type="ECO:0000256" key="3">
    <source>
        <dbReference type="ARBA" id="ARBA00022840"/>
    </source>
</evidence>
<dbReference type="EMBL" id="JPDN02000012">
    <property type="protein sequence ID" value="PON26703.1"/>
    <property type="molecule type" value="Genomic_DNA"/>
</dbReference>
<dbReference type="PANTHER" id="PTHR45626">
    <property type="entry name" value="TRANSCRIPTION TERMINATION FACTOR 2-RELATED"/>
    <property type="match status" value="1"/>
</dbReference>
<evidence type="ECO:0000313" key="7">
    <source>
        <dbReference type="EMBL" id="PON26703.1"/>
    </source>
</evidence>
<feature type="chain" id="PRO_5015149462" evidence="4">
    <location>
        <begin position="23"/>
        <end position="557"/>
    </location>
</feature>
<keyword evidence="3" id="KW-0067">ATP-binding</keyword>
<dbReference type="InterPro" id="IPR027417">
    <property type="entry name" value="P-loop_NTPase"/>
</dbReference>
<dbReference type="InterPro" id="IPR014001">
    <property type="entry name" value="Helicase_ATP-bd"/>
</dbReference>
<dbReference type="GO" id="GO:0005524">
    <property type="term" value="F:ATP binding"/>
    <property type="evidence" value="ECO:0007669"/>
    <property type="project" value="UniProtKB-KW"/>
</dbReference>
<dbReference type="PROSITE" id="PS51192">
    <property type="entry name" value="HELICASE_ATP_BIND_1"/>
    <property type="match status" value="1"/>
</dbReference>
<dbReference type="AlphaFoldDB" id="A0A2P4ZR16"/>
<proteinExistence type="predicted"/>
<dbReference type="CDD" id="cd18008">
    <property type="entry name" value="DEXDc_SHPRH-like"/>
    <property type="match status" value="1"/>
</dbReference>
<organism evidence="7 8">
    <name type="scientific">Trichoderma gamsii</name>
    <dbReference type="NCBI Taxonomy" id="398673"/>
    <lineage>
        <taxon>Eukaryota</taxon>
        <taxon>Fungi</taxon>
        <taxon>Dikarya</taxon>
        <taxon>Ascomycota</taxon>
        <taxon>Pezizomycotina</taxon>
        <taxon>Sordariomycetes</taxon>
        <taxon>Hypocreomycetidae</taxon>
        <taxon>Hypocreales</taxon>
        <taxon>Hypocreaceae</taxon>
        <taxon>Trichoderma</taxon>
    </lineage>
</organism>
<dbReference type="Pfam" id="PF00271">
    <property type="entry name" value="Helicase_C"/>
    <property type="match status" value="1"/>
</dbReference>
<feature type="signal peptide" evidence="4">
    <location>
        <begin position="1"/>
        <end position="22"/>
    </location>
</feature>
<reference evidence="7 8" key="1">
    <citation type="journal article" date="2016" name="Genome Announc.">
        <title>Draft Whole-Genome Sequence of Trichoderma gamsii T6085, a Promising Biocontrol Agent of Fusarium Head Blight on Wheat.</title>
        <authorList>
            <person name="Baroncelli R."/>
            <person name="Zapparata A."/>
            <person name="Piaggeschi G."/>
            <person name="Sarrocco S."/>
            <person name="Vannacci G."/>
        </authorList>
    </citation>
    <scope>NUCLEOTIDE SEQUENCE [LARGE SCALE GENOMIC DNA]</scope>
    <source>
        <strain evidence="7 8">T6085</strain>
    </source>
</reference>
<dbReference type="SMART" id="SM00490">
    <property type="entry name" value="HELICc"/>
    <property type="match status" value="1"/>
</dbReference>
<evidence type="ECO:0000256" key="2">
    <source>
        <dbReference type="ARBA" id="ARBA00022801"/>
    </source>
</evidence>
<dbReference type="RefSeq" id="XP_024405834.1">
    <property type="nucleotide sequence ID" value="XM_024549370.1"/>
</dbReference>
<dbReference type="Pfam" id="PF00176">
    <property type="entry name" value="SNF2-rel_dom"/>
    <property type="match status" value="1"/>
</dbReference>
<dbReference type="InterPro" id="IPR001650">
    <property type="entry name" value="Helicase_C-like"/>
</dbReference>
<feature type="domain" description="Helicase ATP-binding" evidence="5">
    <location>
        <begin position="1"/>
        <end position="163"/>
    </location>
</feature>
<evidence type="ECO:0000259" key="5">
    <source>
        <dbReference type="PROSITE" id="PS51192"/>
    </source>
</evidence>
<dbReference type="InterPro" id="IPR038718">
    <property type="entry name" value="SNF2-like_sf"/>
</dbReference>
<name>A0A2P4ZR16_9HYPO</name>
<keyword evidence="4" id="KW-0732">Signal</keyword>
<keyword evidence="1" id="KW-0547">Nucleotide-binding</keyword>
<dbReference type="InterPro" id="IPR049730">
    <property type="entry name" value="SNF2/RAD54-like_C"/>
</dbReference>
<dbReference type="Proteomes" id="UP000054821">
    <property type="component" value="Unassembled WGS sequence"/>
</dbReference>
<keyword evidence="8" id="KW-1185">Reference proteome</keyword>
<sequence length="557" mass="63568">MGLGKTLSILALICSYLDVTETQMSVNEEILPRQCWTTLVITPKSTIHSWQQQCESHIHQGKLKTVVYLSSGRKRLHSELQSSDIIFTTYETMRRDWVEKGPLFANSWYRVVLDEAHHIRTRDSQIFKAACEIQALYRWCLTGTPIHNSLDDFAALLSFVRVPLFMDKKMFDFWITTPVQQKVSYGLQRLSLLIKNTCLRRTKKLTDLSYQLPDRREQTVWVELSQGDRDLYTFFEREAAKIASGFYRHNVATSTPDGLKNNILKLINFLRLICDHGEKLLPQSAIDTWLAAGDKAIDWQKIQESQELCEVCGLKIDGFQDQSVSSLDGSFPQVICRSCLATTEENEPSSHSINFCHSIPTTDGITGEVYTTTGVPTYQQSSKVKALIDNLHQEQSCSDQYSPSQPIKSVVFSSWKKMIDLTQQCLEASGFVCARIDGQLSLENRTKAMKQFNSDPRCTVMLATTGSAGEGVDFTVANNVHLLEPHWNPMIEAQTLDRVHRIGQSREVLITRYMTKDTIETYVQWIQREKLKLIQQSLGSKELSQAGVEDERWKVRN</sequence>
<dbReference type="InterPro" id="IPR050628">
    <property type="entry name" value="SNF2_RAD54_helicase_TF"/>
</dbReference>
<comment type="caution">
    <text evidence="7">The sequence shown here is derived from an EMBL/GenBank/DDBJ whole genome shotgun (WGS) entry which is preliminary data.</text>
</comment>
<dbReference type="Gene3D" id="3.40.50.10810">
    <property type="entry name" value="Tandem AAA-ATPase domain"/>
    <property type="match status" value="1"/>
</dbReference>
<keyword evidence="2" id="KW-0378">Hydrolase</keyword>
<dbReference type="STRING" id="398673.A0A2P4ZR16"/>
<dbReference type="GO" id="GO:0008094">
    <property type="term" value="F:ATP-dependent activity, acting on DNA"/>
    <property type="evidence" value="ECO:0007669"/>
    <property type="project" value="TreeGrafter"/>
</dbReference>
<dbReference type="Gene3D" id="3.40.50.300">
    <property type="entry name" value="P-loop containing nucleotide triphosphate hydrolases"/>
    <property type="match status" value="1"/>
</dbReference>
<dbReference type="GO" id="GO:0006281">
    <property type="term" value="P:DNA repair"/>
    <property type="evidence" value="ECO:0007669"/>
    <property type="project" value="TreeGrafter"/>
</dbReference>
<dbReference type="CDD" id="cd18793">
    <property type="entry name" value="SF2_C_SNF"/>
    <property type="match status" value="1"/>
</dbReference>
<dbReference type="PANTHER" id="PTHR45626:SF52">
    <property type="entry name" value="SINGLE-STRANDED DNA-DEPENDENT ATPASE (EUROFUNG)"/>
    <property type="match status" value="1"/>
</dbReference>
<gene>
    <name evidence="7" type="ORF">TGAM01_v204204</name>
</gene>
<dbReference type="InterPro" id="IPR000330">
    <property type="entry name" value="SNF2_N"/>
</dbReference>
<feature type="domain" description="Helicase C-terminal" evidence="6">
    <location>
        <begin position="383"/>
        <end position="549"/>
    </location>
</feature>
<accession>A0A2P4ZR16</accession>
<dbReference type="GO" id="GO:0005634">
    <property type="term" value="C:nucleus"/>
    <property type="evidence" value="ECO:0007669"/>
    <property type="project" value="TreeGrafter"/>
</dbReference>
<evidence type="ECO:0000313" key="8">
    <source>
        <dbReference type="Proteomes" id="UP000054821"/>
    </source>
</evidence>
<evidence type="ECO:0000256" key="4">
    <source>
        <dbReference type="SAM" id="SignalP"/>
    </source>
</evidence>
<dbReference type="GeneID" id="36347498"/>
<dbReference type="PROSITE" id="PS51194">
    <property type="entry name" value="HELICASE_CTER"/>
    <property type="match status" value="1"/>
</dbReference>
<protein>
    <submittedName>
        <fullName evidence="7">Uncharacterized protein</fullName>
    </submittedName>
</protein>
<evidence type="ECO:0000256" key="1">
    <source>
        <dbReference type="ARBA" id="ARBA00022741"/>
    </source>
</evidence>
<dbReference type="SMART" id="SM00487">
    <property type="entry name" value="DEXDc"/>
    <property type="match status" value="1"/>
</dbReference>
<dbReference type="SUPFAM" id="SSF52540">
    <property type="entry name" value="P-loop containing nucleoside triphosphate hydrolases"/>
    <property type="match status" value="2"/>
</dbReference>
<evidence type="ECO:0000259" key="6">
    <source>
        <dbReference type="PROSITE" id="PS51194"/>
    </source>
</evidence>
<dbReference type="GO" id="GO:0016787">
    <property type="term" value="F:hydrolase activity"/>
    <property type="evidence" value="ECO:0007669"/>
    <property type="project" value="UniProtKB-KW"/>
</dbReference>